<feature type="transmembrane region" description="Helical" evidence="1">
    <location>
        <begin position="12"/>
        <end position="31"/>
    </location>
</feature>
<reference evidence="2" key="1">
    <citation type="submission" date="2020-11" db="EMBL/GenBank/DDBJ databases">
        <title>Nocardia NEAU-351.nov., a novel actinomycete isolated from the cow dung.</title>
        <authorList>
            <person name="Zhang X."/>
        </authorList>
    </citation>
    <scope>NUCLEOTIDE SEQUENCE</scope>
    <source>
        <strain evidence="2">NEAU-351</strain>
    </source>
</reference>
<evidence type="ECO:0000313" key="2">
    <source>
        <dbReference type="EMBL" id="MBH0775153.1"/>
    </source>
</evidence>
<evidence type="ECO:0000313" key="3">
    <source>
        <dbReference type="Proteomes" id="UP000655751"/>
    </source>
</evidence>
<accession>A0A931I771</accession>
<proteinExistence type="predicted"/>
<feature type="transmembrane region" description="Helical" evidence="1">
    <location>
        <begin position="110"/>
        <end position="130"/>
    </location>
</feature>
<dbReference type="AlphaFoldDB" id="A0A931I771"/>
<dbReference type="EMBL" id="JADMLG010000001">
    <property type="protein sequence ID" value="MBH0775153.1"/>
    <property type="molecule type" value="Genomic_DNA"/>
</dbReference>
<organism evidence="2 3">
    <name type="scientific">Nocardia bovistercoris</name>
    <dbReference type="NCBI Taxonomy" id="2785916"/>
    <lineage>
        <taxon>Bacteria</taxon>
        <taxon>Bacillati</taxon>
        <taxon>Actinomycetota</taxon>
        <taxon>Actinomycetes</taxon>
        <taxon>Mycobacteriales</taxon>
        <taxon>Nocardiaceae</taxon>
        <taxon>Nocardia</taxon>
    </lineage>
</organism>
<feature type="transmembrane region" description="Helical" evidence="1">
    <location>
        <begin position="75"/>
        <end position="98"/>
    </location>
</feature>
<dbReference type="Proteomes" id="UP000655751">
    <property type="component" value="Unassembled WGS sequence"/>
</dbReference>
<feature type="transmembrane region" description="Helical" evidence="1">
    <location>
        <begin position="173"/>
        <end position="202"/>
    </location>
</feature>
<gene>
    <name evidence="2" type="ORF">IT779_02495</name>
</gene>
<evidence type="ECO:0000256" key="1">
    <source>
        <dbReference type="SAM" id="Phobius"/>
    </source>
</evidence>
<dbReference type="InterPro" id="IPR049713">
    <property type="entry name" value="Pr6Pr-like"/>
</dbReference>
<protein>
    <submittedName>
        <fullName evidence="2">Pr6Pr family membrane protein</fullName>
    </submittedName>
</protein>
<keyword evidence="1" id="KW-0472">Membrane</keyword>
<dbReference type="NCBIfam" id="NF038065">
    <property type="entry name" value="Pr6Pr"/>
    <property type="match status" value="1"/>
</dbReference>
<feature type="transmembrane region" description="Helical" evidence="1">
    <location>
        <begin position="137"/>
        <end position="153"/>
    </location>
</feature>
<name>A0A931I771_9NOCA</name>
<sequence>MGPGAGTVWWVRALRVAIGLLGTVALVWIPLRDADLGAFSPANYFSYFTIQSNVLGVVVLLVGGLRDPLDRGWQFVRGAATLYLLITGVIYAVLLANIDVSLTDRWINDVLHRILPIVMLLDWVLAPVALGVSARSIGVWLIYPLVYGAYTLVRGPFADWYPYPFIDPRRQGYVSLIIGLIILAGVFALLASAVLSIGAWATRWRHHGPAPRGAEVDGVR</sequence>
<keyword evidence="1" id="KW-0812">Transmembrane</keyword>
<keyword evidence="3" id="KW-1185">Reference proteome</keyword>
<keyword evidence="1" id="KW-1133">Transmembrane helix</keyword>
<dbReference type="RefSeq" id="WP_196147459.1">
    <property type="nucleotide sequence ID" value="NZ_JADMLG010000001.1"/>
</dbReference>
<feature type="transmembrane region" description="Helical" evidence="1">
    <location>
        <begin position="43"/>
        <end position="63"/>
    </location>
</feature>
<comment type="caution">
    <text evidence="2">The sequence shown here is derived from an EMBL/GenBank/DDBJ whole genome shotgun (WGS) entry which is preliminary data.</text>
</comment>